<feature type="region of interest" description="Disordered" evidence="2">
    <location>
        <begin position="206"/>
        <end position="229"/>
    </location>
</feature>
<evidence type="ECO:0000259" key="3">
    <source>
        <dbReference type="Pfam" id="PF07261"/>
    </source>
</evidence>
<feature type="compositionally biased region" description="Low complexity" evidence="2">
    <location>
        <begin position="211"/>
        <end position="229"/>
    </location>
</feature>
<dbReference type="Pfam" id="PF07261">
    <property type="entry name" value="DnaB_2"/>
    <property type="match status" value="1"/>
</dbReference>
<name>I3VIF5_9BACT</name>
<protein>
    <submittedName>
        <fullName evidence="4">DnaD/phage-associated protein</fullName>
    </submittedName>
</protein>
<evidence type="ECO:0000256" key="2">
    <source>
        <dbReference type="SAM" id="MobiDB-lite"/>
    </source>
</evidence>
<dbReference type="EMBL" id="JQ970524">
    <property type="protein sequence ID" value="AFK79161.1"/>
    <property type="molecule type" value="Genomic_DNA"/>
</dbReference>
<organism evidence="4">
    <name type="scientific">uncultured bacterium F25-01</name>
    <dbReference type="NCBI Taxonomy" id="1191433"/>
    <lineage>
        <taxon>Bacteria</taxon>
        <taxon>environmental samples</taxon>
    </lineage>
</organism>
<proteinExistence type="inferred from homology"/>
<accession>I3VIF5</accession>
<dbReference type="SUPFAM" id="SSF158499">
    <property type="entry name" value="DnaD domain-like"/>
    <property type="match status" value="1"/>
</dbReference>
<dbReference type="AlphaFoldDB" id="I3VIF5"/>
<dbReference type="InterPro" id="IPR006343">
    <property type="entry name" value="DnaB/C_C"/>
</dbReference>
<comment type="similarity">
    <text evidence="1">Belongs to the DnaB/DnaD family.</text>
</comment>
<dbReference type="InterPro" id="IPR034829">
    <property type="entry name" value="DnaD-like_sf"/>
</dbReference>
<evidence type="ECO:0000313" key="4">
    <source>
        <dbReference type="EMBL" id="AFK79161.1"/>
    </source>
</evidence>
<dbReference type="NCBIfam" id="TIGR01446">
    <property type="entry name" value="DnaD_dom"/>
    <property type="match status" value="1"/>
</dbReference>
<reference evidence="4" key="1">
    <citation type="submission" date="2012-04" db="EMBL/GenBank/DDBJ databases">
        <title>Characterization of mineral phosphate solubilization trait from soil metagenome.</title>
        <authorList>
            <person name="Chhabra S."/>
            <person name="Brazil D."/>
            <person name="Morrissey J."/>
            <person name="Burke J."/>
            <person name="O'Gara F."/>
            <person name="Dowling D."/>
        </authorList>
    </citation>
    <scope>NUCLEOTIDE SEQUENCE</scope>
</reference>
<feature type="domain" description="DnaB/C C-terminal" evidence="3">
    <location>
        <begin position="149"/>
        <end position="205"/>
    </location>
</feature>
<sequence length="229" mass="25251">MPVPFAGFPDGSLAATVIPSVFFAEALGSIGDLGELKLILYLFWRIGQRRPAPRFFRRADLEADSAIRAGLGSGGTATLAASLDRLVADKLVLHRTVEQAGQIEDWYFLNTSAGRRAVDDLEAGTLVRGVISRPEEPLQVDRRSSIFLMYEQNIGLLTPLIVEELTNAERDYPGDWIDEAFREAVRRNRRSWAYVNRILQRWSVEGKGNQSPGRRAPGSGSSYSVGGGQ</sequence>
<evidence type="ECO:0000256" key="1">
    <source>
        <dbReference type="ARBA" id="ARBA00093462"/>
    </source>
</evidence>
<dbReference type="Gene3D" id="1.10.10.630">
    <property type="entry name" value="DnaD domain-like"/>
    <property type="match status" value="1"/>
</dbReference>